<dbReference type="Gene3D" id="3.60.40.10">
    <property type="entry name" value="PPM-type phosphatase domain"/>
    <property type="match status" value="1"/>
</dbReference>
<dbReference type="CDD" id="cd00143">
    <property type="entry name" value="PP2Cc"/>
    <property type="match status" value="1"/>
</dbReference>
<evidence type="ECO:0000259" key="1">
    <source>
        <dbReference type="PROSITE" id="PS51746"/>
    </source>
</evidence>
<reference evidence="2 3" key="1">
    <citation type="journal article" date="2016" name="Nat. Commun.">
        <title>Thousands of microbial genomes shed light on interconnected biogeochemical processes in an aquifer system.</title>
        <authorList>
            <person name="Anantharaman K."/>
            <person name="Brown C.T."/>
            <person name="Hug L.A."/>
            <person name="Sharon I."/>
            <person name="Castelle C.J."/>
            <person name="Probst A.J."/>
            <person name="Thomas B.C."/>
            <person name="Singh A."/>
            <person name="Wilkins M.J."/>
            <person name="Karaoz U."/>
            <person name="Brodie E.L."/>
            <person name="Williams K.H."/>
            <person name="Hubbard S.S."/>
            <person name="Banfield J.F."/>
        </authorList>
    </citation>
    <scope>NUCLEOTIDE SEQUENCE [LARGE SCALE GENOMIC DNA]</scope>
</reference>
<dbReference type="SUPFAM" id="SSF81606">
    <property type="entry name" value="PP2C-like"/>
    <property type="match status" value="1"/>
</dbReference>
<dbReference type="InterPro" id="IPR001932">
    <property type="entry name" value="PPM-type_phosphatase-like_dom"/>
</dbReference>
<dbReference type="Pfam" id="PF13672">
    <property type="entry name" value="PP2C_2"/>
    <property type="match status" value="1"/>
</dbReference>
<dbReference type="AlphaFoldDB" id="A0A1F6AXR5"/>
<gene>
    <name evidence="2" type="ORF">A2973_04365</name>
</gene>
<dbReference type="Proteomes" id="UP000176409">
    <property type="component" value="Unassembled WGS sequence"/>
</dbReference>
<dbReference type="SMART" id="SM00332">
    <property type="entry name" value="PP2Cc"/>
    <property type="match status" value="1"/>
</dbReference>
<dbReference type="STRING" id="1798396.A2973_04365"/>
<protein>
    <recommendedName>
        <fullName evidence="1">PPM-type phosphatase domain-containing protein</fullName>
    </recommendedName>
</protein>
<proteinExistence type="predicted"/>
<dbReference type="EMBL" id="MFJZ01000049">
    <property type="protein sequence ID" value="OGG29323.1"/>
    <property type="molecule type" value="Genomic_DNA"/>
</dbReference>
<dbReference type="InterPro" id="IPR036457">
    <property type="entry name" value="PPM-type-like_dom_sf"/>
</dbReference>
<evidence type="ECO:0000313" key="2">
    <source>
        <dbReference type="EMBL" id="OGG29323.1"/>
    </source>
</evidence>
<dbReference type="SMART" id="SM00331">
    <property type="entry name" value="PP2C_SIG"/>
    <property type="match status" value="1"/>
</dbReference>
<evidence type="ECO:0000313" key="3">
    <source>
        <dbReference type="Proteomes" id="UP000176409"/>
    </source>
</evidence>
<comment type="caution">
    <text evidence="2">The sequence shown here is derived from an EMBL/GenBank/DDBJ whole genome shotgun (WGS) entry which is preliminary data.</text>
</comment>
<sequence length="250" mass="28094">MKFADPFARSLHKPQDTYIFAASQLQGSRKTQEDYFTNFNDECFVVADGVGGIPNGEVASQLACETAIWAYKLVRLRRYYWMDKRMFLKRIFRSTNIRVWQKRRESGFEQGLATTLLVCIVGTHTYWIGNAGDSSAFVFHEDTLTKITQDDVDTQGRLTKSVGTLRYGMTPGISTGDFGIGDILLLATDGLTRYVPVPDIGEIMSHIGDTSESMTEATVELLKKAQQYRSTDNVTACLIKRIPVPHVSIR</sequence>
<organism evidence="2 3">
    <name type="scientific">Candidatus Gottesmanbacteria bacterium RIFCSPLOWO2_01_FULL_49_10</name>
    <dbReference type="NCBI Taxonomy" id="1798396"/>
    <lineage>
        <taxon>Bacteria</taxon>
        <taxon>Candidatus Gottesmaniibacteriota</taxon>
    </lineage>
</organism>
<feature type="domain" description="PPM-type phosphatase" evidence="1">
    <location>
        <begin position="19"/>
        <end position="241"/>
    </location>
</feature>
<accession>A0A1F6AXR5</accession>
<dbReference type="PROSITE" id="PS51746">
    <property type="entry name" value="PPM_2"/>
    <property type="match status" value="1"/>
</dbReference>
<name>A0A1F6AXR5_9BACT</name>